<dbReference type="EMBL" id="BARU01034122">
    <property type="protein sequence ID" value="GAH61955.1"/>
    <property type="molecule type" value="Genomic_DNA"/>
</dbReference>
<proteinExistence type="predicted"/>
<reference evidence="1" key="1">
    <citation type="journal article" date="2014" name="Front. Microbiol.">
        <title>High frequency of phylogenetically diverse reductive dehalogenase-homologous genes in deep subseafloor sedimentary metagenomes.</title>
        <authorList>
            <person name="Kawai M."/>
            <person name="Futagami T."/>
            <person name="Toyoda A."/>
            <person name="Takaki Y."/>
            <person name="Nishi S."/>
            <person name="Hori S."/>
            <person name="Arai W."/>
            <person name="Tsubouchi T."/>
            <person name="Morono Y."/>
            <person name="Uchiyama I."/>
            <person name="Ito T."/>
            <person name="Fujiyama A."/>
            <person name="Inagaki F."/>
            <person name="Takami H."/>
        </authorList>
    </citation>
    <scope>NUCLEOTIDE SEQUENCE</scope>
    <source>
        <strain evidence="1">Expedition CK06-06</strain>
    </source>
</reference>
<gene>
    <name evidence="1" type="ORF">S03H2_53600</name>
</gene>
<comment type="caution">
    <text evidence="1">The sequence shown here is derived from an EMBL/GenBank/DDBJ whole genome shotgun (WGS) entry which is preliminary data.</text>
</comment>
<sequence>MKRIGYIQGTRIRGPVNLGPGGNLIVPGTLSVSGSMNALEHFTVAYNAIVGNDLTVRGHGNVAYNLIVGNDLTVGGHLGAVRAHIGNGATFTGAIATLTVEDGIVTAAA</sequence>
<name>X1HY38_9ZZZZ</name>
<protein>
    <submittedName>
        <fullName evidence="1">Uncharacterized protein</fullName>
    </submittedName>
</protein>
<dbReference type="AlphaFoldDB" id="X1HY38"/>
<organism evidence="1">
    <name type="scientific">marine sediment metagenome</name>
    <dbReference type="NCBI Taxonomy" id="412755"/>
    <lineage>
        <taxon>unclassified sequences</taxon>
        <taxon>metagenomes</taxon>
        <taxon>ecological metagenomes</taxon>
    </lineage>
</organism>
<evidence type="ECO:0000313" key="1">
    <source>
        <dbReference type="EMBL" id="GAH61955.1"/>
    </source>
</evidence>
<accession>X1HY38</accession>